<feature type="domain" description="DUF1588" evidence="3">
    <location>
        <begin position="620"/>
        <end position="716"/>
    </location>
</feature>
<proteinExistence type="predicted"/>
<evidence type="ECO:0000259" key="2">
    <source>
        <dbReference type="Pfam" id="PF07626"/>
    </source>
</evidence>
<dbReference type="Proteomes" id="UP000319817">
    <property type="component" value="Chromosome"/>
</dbReference>
<dbReference type="InterPro" id="IPR011429">
    <property type="entry name" value="Cyt_c_Planctomycete-type"/>
</dbReference>
<dbReference type="Pfam" id="PF07631">
    <property type="entry name" value="PSD4"/>
    <property type="match status" value="1"/>
</dbReference>
<dbReference type="PROSITE" id="PS51257">
    <property type="entry name" value="PROKAR_LIPOPROTEIN"/>
    <property type="match status" value="1"/>
</dbReference>
<reference evidence="7 8" key="1">
    <citation type="submission" date="2019-02" db="EMBL/GenBank/DDBJ databases">
        <title>Deep-cultivation of Planctomycetes and their phenomic and genomic characterization uncovers novel biology.</title>
        <authorList>
            <person name="Wiegand S."/>
            <person name="Jogler M."/>
            <person name="Boedeker C."/>
            <person name="Pinto D."/>
            <person name="Vollmers J."/>
            <person name="Rivas-Marin E."/>
            <person name="Kohn T."/>
            <person name="Peeters S.H."/>
            <person name="Heuer A."/>
            <person name="Rast P."/>
            <person name="Oberbeckmann S."/>
            <person name="Bunk B."/>
            <person name="Jeske O."/>
            <person name="Meyerdierks A."/>
            <person name="Storesund J.E."/>
            <person name="Kallscheuer N."/>
            <person name="Luecker S."/>
            <person name="Lage O.M."/>
            <person name="Pohl T."/>
            <person name="Merkel B.J."/>
            <person name="Hornburger P."/>
            <person name="Mueller R.-W."/>
            <person name="Bruemmer F."/>
            <person name="Labrenz M."/>
            <person name="Spormann A.M."/>
            <person name="Op den Camp H."/>
            <person name="Overmann J."/>
            <person name="Amann R."/>
            <person name="Jetten M.S.M."/>
            <person name="Mascher T."/>
            <person name="Medema M.H."/>
            <person name="Devos D.P."/>
            <person name="Kaster A.-K."/>
            <person name="Ovreas L."/>
            <person name="Rohde M."/>
            <person name="Galperin M.Y."/>
            <person name="Jogler C."/>
        </authorList>
    </citation>
    <scope>NUCLEOTIDE SEQUENCE [LARGE SCALE GENOMIC DNA]</scope>
    <source>
        <strain evidence="7 8">K23_9</strain>
    </source>
</reference>
<evidence type="ECO:0000259" key="4">
    <source>
        <dbReference type="Pfam" id="PF07631"/>
    </source>
</evidence>
<evidence type="ECO:0008006" key="9">
    <source>
        <dbReference type="Google" id="ProtNLM"/>
    </source>
</evidence>
<protein>
    <recommendedName>
        <fullName evidence="9">Planctomycete cytochrome C</fullName>
    </recommendedName>
</protein>
<organism evidence="7 8">
    <name type="scientific">Stieleria marina</name>
    <dbReference type="NCBI Taxonomy" id="1930275"/>
    <lineage>
        <taxon>Bacteria</taxon>
        <taxon>Pseudomonadati</taxon>
        <taxon>Planctomycetota</taxon>
        <taxon>Planctomycetia</taxon>
        <taxon>Pirellulales</taxon>
        <taxon>Pirellulaceae</taxon>
        <taxon>Stieleria</taxon>
    </lineage>
</organism>
<feature type="domain" description="DUF1595" evidence="6">
    <location>
        <begin position="409"/>
        <end position="469"/>
    </location>
</feature>
<evidence type="ECO:0000313" key="7">
    <source>
        <dbReference type="EMBL" id="QDT09051.1"/>
    </source>
</evidence>
<dbReference type="Pfam" id="PF07627">
    <property type="entry name" value="PSCyt3"/>
    <property type="match status" value="1"/>
</dbReference>
<dbReference type="Pfam" id="PF07635">
    <property type="entry name" value="PSCyt1"/>
    <property type="match status" value="1"/>
</dbReference>
<dbReference type="InterPro" id="IPR013043">
    <property type="entry name" value="DUF1595"/>
</dbReference>
<evidence type="ECO:0000313" key="8">
    <source>
        <dbReference type="Proteomes" id="UP000319817"/>
    </source>
</evidence>
<dbReference type="Pfam" id="PF07637">
    <property type="entry name" value="PSD5"/>
    <property type="match status" value="1"/>
</dbReference>
<accession>A0A517NPK3</accession>
<dbReference type="RefSeq" id="WP_419189678.1">
    <property type="nucleotide sequence ID" value="NZ_CP036526.1"/>
</dbReference>
<feature type="domain" description="Cytochrome C Planctomycete-type" evidence="5">
    <location>
        <begin position="58"/>
        <end position="105"/>
    </location>
</feature>
<gene>
    <name evidence="7" type="ORF">K239x_09940</name>
</gene>
<feature type="domain" description="DUF1592" evidence="4">
    <location>
        <begin position="474"/>
        <end position="601"/>
    </location>
</feature>
<evidence type="ECO:0000259" key="5">
    <source>
        <dbReference type="Pfam" id="PF07635"/>
    </source>
</evidence>
<dbReference type="InterPro" id="IPR013039">
    <property type="entry name" value="DUF1588"/>
</dbReference>
<feature type="domain" description="DUF1587" evidence="2">
    <location>
        <begin position="142"/>
        <end position="205"/>
    </location>
</feature>
<dbReference type="Pfam" id="PF07624">
    <property type="entry name" value="PSD2"/>
    <property type="match status" value="1"/>
</dbReference>
<dbReference type="InterPro" id="IPR013036">
    <property type="entry name" value="DUF1587"/>
</dbReference>
<dbReference type="InterPro" id="IPR013042">
    <property type="entry name" value="DUF1592"/>
</dbReference>
<evidence type="ECO:0000259" key="3">
    <source>
        <dbReference type="Pfam" id="PF07627"/>
    </source>
</evidence>
<feature type="domain" description="DUF1585" evidence="1">
    <location>
        <begin position="735"/>
        <end position="808"/>
    </location>
</feature>
<sequence length="811" mass="90579">MMNFTVRFQFSCRPKMTFVGVIFSCLLVGCIALSSVGLSTVAQAAKPEMAADFLRTNCLDCHDGESAEAAFDVSKIKRDLSSESSIAAWIKIVDRVNSGEMPPADYGEVDAKEKVAFVGEVGDWLRSHQKRNHADLGRVQARRLTNLQLERTLQDLLAVDLPLASMMPEEQRTEGFTNIADTQSISHFQLETHLQVVDAALDAAFGRATSERPLFLKNFSARELCRNNPRRRCREPESLGGKAVVWSGGPIFYGRLPMTMARRGAWYRFTFTASALNSPKDHGVWCSVRTGQCTSGAPLLASVGSFEATEEPKTMTMEAWIPEGHMLEIRPADSTLKKGRFQGGQVGAGEGTPQNISGLALHSMQLEEIRPFGDVQRIRDVLFGDDAKFANQKRSRSLKVSYDDPKHAASKQLRRFARRAFRRPVEEIQLQPYLKMLHESIADGVSVSESLYSTYRAVLCSPRFMYFSETPGELDDYAVASRLSYLFWNSMPDWKLFGLSKEGKLRDPGTVASLVDRMLATRRGKQFVTDFTDHWLDLIDINFTEPDRKRHGDFDVIVQDAMLGETRAYLASMLQRDAPVSELIKSRHTFLNSRLARYYDIDGVQGDQLRKVSLTKDSHRGGLLAQGAILKVTANGTNTSPVLRGVWLADRILGTPIPPPPSNVPAIEPDIRGAKTIRQMLAKHRESDSCASCHRKIDPAGFALEHFDAAGKWRDRYFRVRGKGLPIESADVLLDGREFDGFDQFRDLIAAKPEPLARNFVEKLIVYGTGAAISFADREEIDRIVEQNRSSKYGVRSLLTSVVTSSIFLSK</sequence>
<dbReference type="AlphaFoldDB" id="A0A517NPK3"/>
<dbReference type="InterPro" id="IPR011478">
    <property type="entry name" value="DUF1585"/>
</dbReference>
<keyword evidence="8" id="KW-1185">Reference proteome</keyword>
<dbReference type="EMBL" id="CP036526">
    <property type="protein sequence ID" value="QDT09051.1"/>
    <property type="molecule type" value="Genomic_DNA"/>
</dbReference>
<evidence type="ECO:0000259" key="6">
    <source>
        <dbReference type="Pfam" id="PF07637"/>
    </source>
</evidence>
<name>A0A517NPK3_9BACT</name>
<dbReference type="Pfam" id="PF07626">
    <property type="entry name" value="PSD3"/>
    <property type="match status" value="1"/>
</dbReference>
<evidence type="ECO:0000259" key="1">
    <source>
        <dbReference type="Pfam" id="PF07624"/>
    </source>
</evidence>